<dbReference type="Proteomes" id="UP001527925">
    <property type="component" value="Unassembled WGS sequence"/>
</dbReference>
<feature type="compositionally biased region" description="Acidic residues" evidence="1">
    <location>
        <begin position="402"/>
        <end position="411"/>
    </location>
</feature>
<sequence length="560" mass="57346">MKVTCACLNVSVETELESLAQLDQASLDPPGHCVPLRSVLPLSIEHPPLSDVALGPDGWARITCLGCGLAVVAFHPSDPSAPPRMWLNPLPAADNSAIVAPAALHGDAIEAAKKSPGYSPAFRIVLDPSRPAPAGSPTISAAALAAVAVDDPAVPDSGSAPVHAPHEADLDAMAAKYMAVKRAEAEERIAAFRDSVNAELAEIQQRMASDRELLLSQYAAALQRAGVSESASVPEAAEASSQADPADPAAAVAAASGSHLSPSKPFLQASHARRSRSPPRPTPVPGADAATVFTAEVLSVSRPASSALSERLSRSSTPRASDASKDAAGGTLRNGTVLDPTAPAGTEHAAAAPSTSVAGSVRQVHFADDSAGPAVRLSRTDVAGPALQPDSHVAESGHGDGDGDDDDELFDMDDMSKRRVTKYALAAETKEDTSDQDDRGAIAPLARQPPSLLSMSLPIQIPAQFRVRHPALAAVAEAKVAQPPAAAVVSSSGASKSFVLDSAAAATAAAGMAAAQIELDMNGDDAEEPVFEPPHVFLARTYAGDGFLSSRPVNRKPSVI</sequence>
<evidence type="ECO:0000313" key="3">
    <source>
        <dbReference type="Proteomes" id="UP001527925"/>
    </source>
</evidence>
<evidence type="ECO:0000313" key="2">
    <source>
        <dbReference type="EMBL" id="KAL2916130.1"/>
    </source>
</evidence>
<feature type="compositionally biased region" description="Low complexity" evidence="1">
    <location>
        <begin position="340"/>
        <end position="355"/>
    </location>
</feature>
<comment type="caution">
    <text evidence="2">The sequence shown here is derived from an EMBL/GenBank/DDBJ whole genome shotgun (WGS) entry which is preliminary data.</text>
</comment>
<feature type="compositionally biased region" description="Low complexity" evidence="1">
    <location>
        <begin position="233"/>
        <end position="256"/>
    </location>
</feature>
<dbReference type="PANTHER" id="PTHR21844">
    <property type="entry name" value="AKT1 SUBSTRATE 1 PROTEIN"/>
    <property type="match status" value="1"/>
</dbReference>
<feature type="compositionally biased region" description="Basic and acidic residues" evidence="1">
    <location>
        <begin position="392"/>
        <end position="401"/>
    </location>
</feature>
<accession>A0ABR4N9C2</accession>
<feature type="region of interest" description="Disordered" evidence="1">
    <location>
        <begin position="384"/>
        <end position="411"/>
    </location>
</feature>
<reference evidence="2 3" key="1">
    <citation type="submission" date="2023-09" db="EMBL/GenBank/DDBJ databases">
        <title>Pangenome analysis of Batrachochytrium dendrobatidis and related Chytrids.</title>
        <authorList>
            <person name="Yacoub M.N."/>
            <person name="Stajich J.E."/>
            <person name="James T.Y."/>
        </authorList>
    </citation>
    <scope>NUCLEOTIDE SEQUENCE [LARGE SCALE GENOMIC DNA]</scope>
    <source>
        <strain evidence="2 3">JEL0888</strain>
    </source>
</reference>
<gene>
    <name evidence="2" type="ORF">HK105_204221</name>
</gene>
<dbReference type="EMBL" id="JADGIZ020000018">
    <property type="protein sequence ID" value="KAL2916130.1"/>
    <property type="molecule type" value="Genomic_DNA"/>
</dbReference>
<dbReference type="InterPro" id="IPR026682">
    <property type="entry name" value="AKT1S1"/>
</dbReference>
<protein>
    <submittedName>
        <fullName evidence="2">Uncharacterized protein</fullName>
    </submittedName>
</protein>
<feature type="region of interest" description="Disordered" evidence="1">
    <location>
        <begin position="233"/>
        <end position="287"/>
    </location>
</feature>
<dbReference type="PANTHER" id="PTHR21844:SF2">
    <property type="entry name" value="PROLINE-RICH AKT1 SUBSTRATE 1"/>
    <property type="match status" value="1"/>
</dbReference>
<proteinExistence type="predicted"/>
<keyword evidence="3" id="KW-1185">Reference proteome</keyword>
<feature type="region of interest" description="Disordered" evidence="1">
    <location>
        <begin position="304"/>
        <end position="357"/>
    </location>
</feature>
<feature type="compositionally biased region" description="Low complexity" evidence="1">
    <location>
        <begin position="304"/>
        <end position="316"/>
    </location>
</feature>
<evidence type="ECO:0000256" key="1">
    <source>
        <dbReference type="SAM" id="MobiDB-lite"/>
    </source>
</evidence>
<organism evidence="2 3">
    <name type="scientific">Polyrhizophydium stewartii</name>
    <dbReference type="NCBI Taxonomy" id="2732419"/>
    <lineage>
        <taxon>Eukaryota</taxon>
        <taxon>Fungi</taxon>
        <taxon>Fungi incertae sedis</taxon>
        <taxon>Chytridiomycota</taxon>
        <taxon>Chytridiomycota incertae sedis</taxon>
        <taxon>Chytridiomycetes</taxon>
        <taxon>Rhizophydiales</taxon>
        <taxon>Rhizophydiales incertae sedis</taxon>
        <taxon>Polyrhizophydium</taxon>
    </lineage>
</organism>
<name>A0ABR4N9C2_9FUNG</name>